<evidence type="ECO:0000256" key="2">
    <source>
        <dbReference type="ARBA" id="ARBA00001946"/>
    </source>
</evidence>
<evidence type="ECO:0000313" key="7">
    <source>
        <dbReference type="Proteomes" id="UP000184248"/>
    </source>
</evidence>
<comment type="similarity">
    <text evidence="4">Belongs to the Nudix hydrolase family. RppH subfamily.</text>
</comment>
<feature type="domain" description="Nudix hydrolase" evidence="5">
    <location>
        <begin position="32"/>
        <end position="176"/>
    </location>
</feature>
<dbReference type="PROSITE" id="PS00893">
    <property type="entry name" value="NUDIX_BOX"/>
    <property type="match status" value="1"/>
</dbReference>
<dbReference type="GO" id="GO:0034353">
    <property type="term" value="F:mRNA 5'-diphosphatase activity"/>
    <property type="evidence" value="ECO:0007669"/>
    <property type="project" value="UniProtKB-ARBA"/>
</dbReference>
<dbReference type="EMBL" id="FRAL01000002">
    <property type="protein sequence ID" value="SHK35488.1"/>
    <property type="molecule type" value="Genomic_DNA"/>
</dbReference>
<dbReference type="InterPro" id="IPR020476">
    <property type="entry name" value="Nudix_hydrolase"/>
</dbReference>
<keyword evidence="7" id="KW-1185">Reference proteome</keyword>
<feature type="short sequence motif" description="Nudix box" evidence="4">
    <location>
        <begin position="64"/>
        <end position="85"/>
    </location>
</feature>
<reference evidence="7" key="1">
    <citation type="submission" date="2016-11" db="EMBL/GenBank/DDBJ databases">
        <authorList>
            <person name="Varghese N."/>
            <person name="Submissions S."/>
        </authorList>
    </citation>
    <scope>NUCLEOTIDE SEQUENCE [LARGE SCALE GENOMIC DNA]</scope>
    <source>
        <strain evidence="7">ALO Sharm</strain>
    </source>
</reference>
<sequence length="190" mass="22475">MANPLIEPFHALVEEWLQYWIHKVKPVIDADGFRPNVGIIITNDRGQLLWARRVGQNAWQFPQGGIKSNETPQQALFRELHEEIGLTADDVEVLGCTRGWLRYRLPRRMVRTHCRPVCIGQKQKWFLLRIRCRDNRICMDGGPAKPEFDGWRWVSYWYPLGQVVPFKREVYRRALRELSPRAQRLALERS</sequence>
<name>A0A1M6RT08_9GAMM</name>
<dbReference type="InterPro" id="IPR020084">
    <property type="entry name" value="NUDIX_hydrolase_CS"/>
</dbReference>
<evidence type="ECO:0000256" key="3">
    <source>
        <dbReference type="ARBA" id="ARBA00022801"/>
    </source>
</evidence>
<dbReference type="FunFam" id="3.90.79.10:FF:000001">
    <property type="entry name" value="RNA pyrophosphohydrolase"/>
    <property type="match status" value="1"/>
</dbReference>
<protein>
    <recommendedName>
        <fullName evidence="4">RNA pyrophosphohydrolase</fullName>
        <ecNumber evidence="4">3.6.1.-</ecNumber>
    </recommendedName>
    <alternativeName>
        <fullName evidence="4">(Di)nucleoside polyphosphate hydrolase</fullName>
    </alternativeName>
</protein>
<dbReference type="PANTHER" id="PTHR43046">
    <property type="entry name" value="GDP-MANNOSE MANNOSYL HYDROLASE"/>
    <property type="match status" value="1"/>
</dbReference>
<dbReference type="InterPro" id="IPR000086">
    <property type="entry name" value="NUDIX_hydrolase_dom"/>
</dbReference>
<dbReference type="InterPro" id="IPR015797">
    <property type="entry name" value="NUDIX_hydrolase-like_dom_sf"/>
</dbReference>
<comment type="cofactor">
    <cofactor evidence="1">
        <name>Mn(2+)</name>
        <dbReference type="ChEBI" id="CHEBI:29035"/>
    </cofactor>
</comment>
<dbReference type="Proteomes" id="UP000184248">
    <property type="component" value="Unassembled WGS sequence"/>
</dbReference>
<accession>A0A1M6RT08</accession>
<proteinExistence type="inferred from homology"/>
<keyword evidence="3 4" id="KW-0378">Hydrolase</keyword>
<evidence type="ECO:0000256" key="1">
    <source>
        <dbReference type="ARBA" id="ARBA00001936"/>
    </source>
</evidence>
<dbReference type="InterPro" id="IPR022927">
    <property type="entry name" value="RppH"/>
</dbReference>
<dbReference type="PANTHER" id="PTHR43046:SF14">
    <property type="entry name" value="MUTT_NUDIX FAMILY PROTEIN"/>
    <property type="match status" value="1"/>
</dbReference>
<dbReference type="NCBIfam" id="NF001938">
    <property type="entry name" value="PRK00714.1-5"/>
    <property type="match status" value="1"/>
</dbReference>
<dbReference type="PRINTS" id="PR00502">
    <property type="entry name" value="NUDIXFAMILY"/>
</dbReference>
<evidence type="ECO:0000259" key="5">
    <source>
        <dbReference type="PROSITE" id="PS51462"/>
    </source>
</evidence>
<dbReference type="EC" id="3.6.1.-" evidence="4"/>
<dbReference type="AlphaFoldDB" id="A0A1M6RT08"/>
<comment type="cofactor">
    <cofactor evidence="2">
        <name>Mg(2+)</name>
        <dbReference type="ChEBI" id="CHEBI:18420"/>
    </cofactor>
</comment>
<dbReference type="PROSITE" id="PS51462">
    <property type="entry name" value="NUDIX"/>
    <property type="match status" value="1"/>
</dbReference>
<dbReference type="CDD" id="cd03671">
    <property type="entry name" value="NUDIX_Ap4A_hydrolase_plant_like"/>
    <property type="match status" value="1"/>
</dbReference>
<comment type="function">
    <text evidence="4">Accelerates the degradation of transcripts by removing pyrophosphate from the 5'-end of triphosphorylated RNA, leading to a more labile monophosphorylated state that can stimulate subsequent ribonuclease cleavage.</text>
</comment>
<evidence type="ECO:0000313" key="6">
    <source>
        <dbReference type="EMBL" id="SHK35488.1"/>
    </source>
</evidence>
<dbReference type="HAMAP" id="MF_00298">
    <property type="entry name" value="Nudix_RppH"/>
    <property type="match status" value="1"/>
</dbReference>
<dbReference type="NCBIfam" id="NF001934">
    <property type="entry name" value="PRK00714.1-1"/>
    <property type="match status" value="1"/>
</dbReference>
<evidence type="ECO:0000256" key="4">
    <source>
        <dbReference type="HAMAP-Rule" id="MF_00298"/>
    </source>
</evidence>
<comment type="cofactor">
    <cofactor evidence="4">
        <name>a divalent metal cation</name>
        <dbReference type="ChEBI" id="CHEBI:60240"/>
    </cofactor>
</comment>
<gene>
    <name evidence="4" type="primary">rppH</name>
    <name evidence="4" type="synonym">nudH</name>
    <name evidence="6" type="ORF">SAMN05192556_102403</name>
</gene>
<dbReference type="NCBIfam" id="NF001937">
    <property type="entry name" value="PRK00714.1-4"/>
    <property type="match status" value="1"/>
</dbReference>
<organism evidence="6 7">
    <name type="scientific">Halomonas caseinilytica</name>
    <dbReference type="NCBI Taxonomy" id="438744"/>
    <lineage>
        <taxon>Bacteria</taxon>
        <taxon>Pseudomonadati</taxon>
        <taxon>Pseudomonadota</taxon>
        <taxon>Gammaproteobacteria</taxon>
        <taxon>Oceanospirillales</taxon>
        <taxon>Halomonadaceae</taxon>
        <taxon>Halomonas</taxon>
    </lineage>
</organism>
<dbReference type="Gene3D" id="3.90.79.10">
    <property type="entry name" value="Nucleoside Triphosphate Pyrophosphohydrolase"/>
    <property type="match status" value="1"/>
</dbReference>
<dbReference type="Pfam" id="PF00293">
    <property type="entry name" value="NUDIX"/>
    <property type="match status" value="1"/>
</dbReference>
<dbReference type="SUPFAM" id="SSF55811">
    <property type="entry name" value="Nudix"/>
    <property type="match status" value="1"/>
</dbReference>